<dbReference type="Pfam" id="PF01257">
    <property type="entry name" value="2Fe-2S_thioredx"/>
    <property type="match status" value="1"/>
</dbReference>
<sequence length="163" mass="17694">MSVPAFDPGVVDDVIKVWGAKSGSIIPILQGVQEKYNYLPPETFPCVAQKLGVSEARVYGVATFYENFSLQPKGKFIIKVCDGTACHVRKSLPNLEKFRKELGLSEKKITTDDLSFTVQTVACLGACSLAPAFMVQGGIPDKVYANVTPDQIPGVLDELRAKL</sequence>
<dbReference type="eggNOG" id="COG1905">
    <property type="taxonomic scope" value="Bacteria"/>
</dbReference>
<evidence type="ECO:0000313" key="8">
    <source>
        <dbReference type="EMBL" id="AEF84184.1"/>
    </source>
</evidence>
<keyword evidence="4 7" id="KW-0408">Iron</keyword>
<feature type="binding site" evidence="7">
    <location>
        <position position="81"/>
    </location>
    <ligand>
        <name>[2Fe-2S] cluster</name>
        <dbReference type="ChEBI" id="CHEBI:190135"/>
    </ligand>
</feature>
<evidence type="ECO:0000313" key="9">
    <source>
        <dbReference type="EMBL" id="AEL20824.1"/>
    </source>
</evidence>
<evidence type="ECO:0000256" key="7">
    <source>
        <dbReference type="PIRSR" id="PIRSR000216-1"/>
    </source>
</evidence>
<reference evidence="8" key="2">
    <citation type="submission" date="2009-12" db="EMBL/GenBank/DDBJ databases">
        <authorList>
            <person name="Tetu S.G."/>
            <person name="Matson E."/>
            <person name="Ren Q."/>
            <person name="Seshadri R."/>
            <person name="Elbourne L."/>
            <person name="Hassan K.A."/>
            <person name="Durkin A."/>
            <person name="Radune D."/>
            <person name="Mohamoud Y."/>
            <person name="Shay R."/>
            <person name="Jin S."/>
            <person name="Zhang X."/>
            <person name="Lucey K."/>
            <person name="Ballor N.R."/>
            <person name="Ottesen E."/>
            <person name="Rosenthal R."/>
            <person name="Allen A."/>
            <person name="Leadbetter J.R."/>
            <person name="Paulsen I.T."/>
        </authorList>
    </citation>
    <scope>NUCLEOTIDE SEQUENCE</scope>
    <source>
        <strain evidence="8">ZAS-2</strain>
    </source>
</reference>
<dbReference type="PANTHER" id="PTHR43342">
    <property type="entry name" value="NADH-QUINONE OXIDOREDUCTASE, E SUBUNIT"/>
    <property type="match status" value="1"/>
</dbReference>
<dbReference type="PANTHER" id="PTHR43342:SF1">
    <property type="entry name" value="BIFURCATING [FEFE] HYDROGENASE GAMMA SUBUNIT"/>
    <property type="match status" value="1"/>
</dbReference>
<feature type="binding site" evidence="7">
    <location>
        <position position="86"/>
    </location>
    <ligand>
        <name>[2Fe-2S] cluster</name>
        <dbReference type="ChEBI" id="CHEBI:190135"/>
    </ligand>
</feature>
<dbReference type="OrthoDB" id="9807941at2"/>
<dbReference type="HOGENOM" id="CLU_054362_2_1_12"/>
<dbReference type="InterPro" id="IPR028431">
    <property type="entry name" value="NADP_DH_HndA-like"/>
</dbReference>
<evidence type="ECO:0000256" key="5">
    <source>
        <dbReference type="ARBA" id="ARBA00023014"/>
    </source>
</evidence>
<comment type="similarity">
    <text evidence="1">Belongs to the complex I 24 kDa subunit family.</text>
</comment>
<dbReference type="CDD" id="cd03064">
    <property type="entry name" value="TRX_Fd_NuoE"/>
    <property type="match status" value="1"/>
</dbReference>
<dbReference type="PROSITE" id="PS01099">
    <property type="entry name" value="COMPLEX1_24K"/>
    <property type="match status" value="1"/>
</dbReference>
<dbReference type="EMBL" id="CP001843">
    <property type="protein sequence ID" value="AEF84184.1"/>
    <property type="molecule type" value="Genomic_DNA"/>
</dbReference>
<dbReference type="Proteomes" id="UP000009223">
    <property type="component" value="Chromosome"/>
</dbReference>
<name>F5YKB3_TREPZ</name>
<evidence type="ECO:0000256" key="4">
    <source>
        <dbReference type="ARBA" id="ARBA00023004"/>
    </source>
</evidence>
<accession>F5YKB3</accession>
<evidence type="ECO:0000256" key="3">
    <source>
        <dbReference type="ARBA" id="ARBA00022723"/>
    </source>
</evidence>
<dbReference type="AlphaFoldDB" id="F5YKB3"/>
<reference evidence="10" key="1">
    <citation type="submission" date="2009-12" db="EMBL/GenBank/DDBJ databases">
        <title>Complete sequence of Treponema primitia strain ZAS-2.</title>
        <authorList>
            <person name="Tetu S.G."/>
            <person name="Matson E."/>
            <person name="Ren Q."/>
            <person name="Seshadri R."/>
            <person name="Elbourne L."/>
            <person name="Hassan K.A."/>
            <person name="Durkin A."/>
            <person name="Radune D."/>
            <person name="Mohamoud Y."/>
            <person name="Shay R."/>
            <person name="Jin S."/>
            <person name="Zhang X."/>
            <person name="Lucey K."/>
            <person name="Ballor N.R."/>
            <person name="Ottesen E."/>
            <person name="Rosenthal R."/>
            <person name="Allen A."/>
            <person name="Leadbetter J.R."/>
            <person name="Paulsen I.T."/>
        </authorList>
    </citation>
    <scope>NUCLEOTIDE SEQUENCE [LARGE SCALE GENOMIC DNA]</scope>
    <source>
        <strain evidence="10">ATCC BAA-887 / DSM 12427 / ZAS-2</strain>
    </source>
</reference>
<protein>
    <submittedName>
        <fullName evidence="8">Fe-hydrogenase gamma subunit</fullName>
    </submittedName>
    <submittedName>
        <fullName evidence="9">HndC3</fullName>
    </submittedName>
</protein>
<dbReference type="InterPro" id="IPR002023">
    <property type="entry name" value="NuoE-like"/>
</dbReference>
<dbReference type="GO" id="GO:0046872">
    <property type="term" value="F:metal ion binding"/>
    <property type="evidence" value="ECO:0007669"/>
    <property type="project" value="UniProtKB-KW"/>
</dbReference>
<feature type="binding site" evidence="7">
    <location>
        <position position="127"/>
    </location>
    <ligand>
        <name>[2Fe-2S] cluster</name>
        <dbReference type="ChEBI" id="CHEBI:190135"/>
    </ligand>
</feature>
<proteinExistence type="inferred from homology"/>
<evidence type="ECO:0000313" key="10">
    <source>
        <dbReference type="Proteomes" id="UP000009223"/>
    </source>
</evidence>
<keyword evidence="2 7" id="KW-0001">2Fe-2S</keyword>
<dbReference type="Gene3D" id="1.10.10.1590">
    <property type="entry name" value="NADH-quinone oxidoreductase subunit E"/>
    <property type="match status" value="1"/>
</dbReference>
<dbReference type="EMBL" id="HQ020738">
    <property type="protein sequence ID" value="AEL20824.1"/>
    <property type="molecule type" value="Genomic_DNA"/>
</dbReference>
<keyword evidence="10" id="KW-1185">Reference proteome</keyword>
<keyword evidence="3 7" id="KW-0479">Metal-binding</keyword>
<dbReference type="InterPro" id="IPR041921">
    <property type="entry name" value="NuoE_N"/>
</dbReference>
<reference evidence="8 10" key="3">
    <citation type="journal article" date="2011" name="ISME J.">
        <title>RNA-seq reveals cooperative metabolic interactions between two termite-gut spirochete species in co-culture.</title>
        <authorList>
            <person name="Rosenthal A.Z."/>
            <person name="Matson E.G."/>
            <person name="Eldar A."/>
            <person name="Leadbetter J.R."/>
        </authorList>
    </citation>
    <scope>NUCLEOTIDE SEQUENCE [LARGE SCALE GENOMIC DNA]</scope>
    <source>
        <strain evidence="10">ATCC BAA-887 / DSM 12427 / ZAS-2</strain>
        <strain evidence="8">ZAS-2</strain>
    </source>
</reference>
<dbReference type="RefSeq" id="WP_015706974.1">
    <property type="nucleotide sequence ID" value="NC_015578.1"/>
</dbReference>
<gene>
    <name evidence="9" type="primary">hndC3</name>
    <name evidence="8" type="ordered locus">TREPR_3302</name>
</gene>
<comment type="cofactor">
    <cofactor evidence="6">
        <name>[2Fe-2S] cluster</name>
        <dbReference type="ChEBI" id="CHEBI:190135"/>
    </cofactor>
</comment>
<comment type="cofactor">
    <cofactor evidence="7">
        <name>[2Fe-2S] cluster</name>
        <dbReference type="ChEBI" id="CHEBI:190135"/>
    </cofactor>
    <text evidence="7">Binds 1 [2Fe-2S] cluster.</text>
</comment>
<reference evidence="9" key="4">
    <citation type="journal article" date="2012" name="Microb. Ecol.">
        <title>Genomic analysis reveals multiple [FeFe] hydrogenases and hydrogen sensors encoded by treponemes from the H(2)-rich termite gut.</title>
        <authorList>
            <person name="Ballor N.R."/>
            <person name="Paulsen I."/>
            <person name="Leadbetter J.R."/>
        </authorList>
    </citation>
    <scope>NUCLEOTIDE SEQUENCE</scope>
    <source>
        <strain evidence="9">TREPR_3302</strain>
    </source>
</reference>
<dbReference type="GO" id="GO:0016491">
    <property type="term" value="F:oxidoreductase activity"/>
    <property type="evidence" value="ECO:0007669"/>
    <property type="project" value="InterPro"/>
</dbReference>
<dbReference type="InterPro" id="IPR036249">
    <property type="entry name" value="Thioredoxin-like_sf"/>
</dbReference>
<dbReference type="SUPFAM" id="SSF52833">
    <property type="entry name" value="Thioredoxin-like"/>
    <property type="match status" value="1"/>
</dbReference>
<evidence type="ECO:0000256" key="6">
    <source>
        <dbReference type="ARBA" id="ARBA00034078"/>
    </source>
</evidence>
<dbReference type="InterPro" id="IPR042128">
    <property type="entry name" value="NuoE_dom"/>
</dbReference>
<evidence type="ECO:0000256" key="1">
    <source>
        <dbReference type="ARBA" id="ARBA00010643"/>
    </source>
</evidence>
<dbReference type="KEGG" id="tpi:TREPR_3302"/>
<dbReference type="STRING" id="545694.TREPR_3302"/>
<dbReference type="Gene3D" id="3.40.30.10">
    <property type="entry name" value="Glutaredoxin"/>
    <property type="match status" value="1"/>
</dbReference>
<dbReference type="PIRSF" id="PIRSF000216">
    <property type="entry name" value="NADH_DH_24kDa"/>
    <property type="match status" value="1"/>
</dbReference>
<keyword evidence="5 7" id="KW-0411">Iron-sulfur</keyword>
<dbReference type="GO" id="GO:0051537">
    <property type="term" value="F:2 iron, 2 sulfur cluster binding"/>
    <property type="evidence" value="ECO:0007669"/>
    <property type="project" value="UniProtKB-KW"/>
</dbReference>
<organism evidence="8 10">
    <name type="scientific">Treponema primitia (strain ATCC BAA-887 / DSM 12427 / ZAS-2)</name>
    <dbReference type="NCBI Taxonomy" id="545694"/>
    <lineage>
        <taxon>Bacteria</taxon>
        <taxon>Pseudomonadati</taxon>
        <taxon>Spirochaetota</taxon>
        <taxon>Spirochaetia</taxon>
        <taxon>Spirochaetales</taxon>
        <taxon>Treponemataceae</taxon>
        <taxon>Treponema</taxon>
    </lineage>
</organism>
<evidence type="ECO:0000256" key="2">
    <source>
        <dbReference type="ARBA" id="ARBA00022714"/>
    </source>
</evidence>
<feature type="binding site" evidence="7">
    <location>
        <position position="123"/>
    </location>
    <ligand>
        <name>[2Fe-2S] cluster</name>
        <dbReference type="ChEBI" id="CHEBI:190135"/>
    </ligand>
</feature>